<keyword evidence="3" id="KW-1185">Reference proteome</keyword>
<keyword evidence="1" id="KW-0812">Transmembrane</keyword>
<accession>A0A183J964</accession>
<evidence type="ECO:0000313" key="3">
    <source>
        <dbReference type="Proteomes" id="UP000270296"/>
    </source>
</evidence>
<name>A0A183J964_9BILA</name>
<sequence>MPAGAAAAARCIPCRLFRPSLLLFYAFTLFSSLCVLLAYSPSHSFRVASALRHVHSPSIDFETCFHSVAYGNAVTAAGRFDHTTTTMEQNKRHPKAEEAAVPASRFWCSSPLLPPLWQRNVLRAAKHRVKRWLETDDRNCHFMAPLDYRKASGVTQHNPLFGWATYRNPPSLNFIAGHLVFKLRFVRCVVIVTDTAIPLLLFLLLLLALRFVTIDEAFLQ</sequence>
<dbReference type="Proteomes" id="UP000270296">
    <property type="component" value="Unassembled WGS sequence"/>
</dbReference>
<organism evidence="4">
    <name type="scientific">Soboliphyme baturini</name>
    <dbReference type="NCBI Taxonomy" id="241478"/>
    <lineage>
        <taxon>Eukaryota</taxon>
        <taxon>Metazoa</taxon>
        <taxon>Ecdysozoa</taxon>
        <taxon>Nematoda</taxon>
        <taxon>Enoplea</taxon>
        <taxon>Dorylaimia</taxon>
        <taxon>Dioctophymatida</taxon>
        <taxon>Dioctophymatoidea</taxon>
        <taxon>Soboliphymatidae</taxon>
        <taxon>Soboliphyme</taxon>
    </lineage>
</organism>
<evidence type="ECO:0000313" key="4">
    <source>
        <dbReference type="WBParaSite" id="SBAD_0001282001-mRNA-1"/>
    </source>
</evidence>
<reference evidence="2 3" key="2">
    <citation type="submission" date="2018-11" db="EMBL/GenBank/DDBJ databases">
        <authorList>
            <consortium name="Pathogen Informatics"/>
        </authorList>
    </citation>
    <scope>NUCLEOTIDE SEQUENCE [LARGE SCALE GENOMIC DNA]</scope>
</reference>
<evidence type="ECO:0000313" key="2">
    <source>
        <dbReference type="EMBL" id="VDP48096.1"/>
    </source>
</evidence>
<dbReference type="WBParaSite" id="SBAD_0001282001-mRNA-1">
    <property type="protein sequence ID" value="SBAD_0001282001-mRNA-1"/>
    <property type="gene ID" value="SBAD_0001282001"/>
</dbReference>
<dbReference type="EMBL" id="UZAM01017703">
    <property type="protein sequence ID" value="VDP48096.1"/>
    <property type="molecule type" value="Genomic_DNA"/>
</dbReference>
<feature type="transmembrane region" description="Helical" evidence="1">
    <location>
        <begin position="22"/>
        <end position="39"/>
    </location>
</feature>
<reference evidence="4" key="1">
    <citation type="submission" date="2016-06" db="UniProtKB">
        <authorList>
            <consortium name="WormBaseParasite"/>
        </authorList>
    </citation>
    <scope>IDENTIFICATION</scope>
</reference>
<dbReference type="AlphaFoldDB" id="A0A183J964"/>
<protein>
    <submittedName>
        <fullName evidence="4">Transmembrane protein</fullName>
    </submittedName>
</protein>
<evidence type="ECO:0000256" key="1">
    <source>
        <dbReference type="SAM" id="Phobius"/>
    </source>
</evidence>
<proteinExistence type="predicted"/>
<gene>
    <name evidence="2" type="ORF">SBAD_LOCUS12412</name>
</gene>
<keyword evidence="1" id="KW-1133">Transmembrane helix</keyword>
<keyword evidence="1" id="KW-0472">Membrane</keyword>
<feature type="transmembrane region" description="Helical" evidence="1">
    <location>
        <begin position="188"/>
        <end position="212"/>
    </location>
</feature>